<evidence type="ECO:0000313" key="2">
    <source>
        <dbReference type="Proteomes" id="UP000070089"/>
    </source>
</evidence>
<name>A0A132NU92_GIAIN</name>
<gene>
    <name evidence="1" type="ORF">QR46_2345</name>
</gene>
<dbReference type="Proteomes" id="UP000070089">
    <property type="component" value="Unassembled WGS sequence"/>
</dbReference>
<protein>
    <submittedName>
        <fullName evidence="1">ATPase involved in DNA repair/chromosome segregation</fullName>
    </submittedName>
</protein>
<accession>A0A132NU92</accession>
<comment type="caution">
    <text evidence="1">The sequence shown here is derived from an EMBL/GenBank/DDBJ whole genome shotgun (WGS) entry which is preliminary data.</text>
</comment>
<reference evidence="1 2" key="1">
    <citation type="journal article" date="2015" name="Mol. Biochem. Parasitol.">
        <title>Identification of polymorphic genes for use in assemblage B genotyping assays through comparative genomics of multiple assemblage B Giardia duodenalis isolates.</title>
        <authorList>
            <person name="Wielinga C."/>
            <person name="Thompson R.C."/>
            <person name="Monis P."/>
            <person name="Ryan U."/>
        </authorList>
    </citation>
    <scope>NUCLEOTIDE SEQUENCE [LARGE SCALE GENOMIC DNA]</scope>
    <source>
        <strain evidence="1 2">BAH15c1</strain>
    </source>
</reference>
<sequence length="39" mass="4483">MSQCYRCTFHHRDERGVCVFCGDRTLTPCEAEEPFPGFG</sequence>
<proteinExistence type="predicted"/>
<dbReference type="AlphaFoldDB" id="A0A132NU92"/>
<dbReference type="EMBL" id="JXTI01000061">
    <property type="protein sequence ID" value="KWX13647.1"/>
    <property type="molecule type" value="Genomic_DNA"/>
</dbReference>
<organism evidence="1 2">
    <name type="scientific">Giardia duodenalis assemblage B</name>
    <dbReference type="NCBI Taxonomy" id="1394984"/>
    <lineage>
        <taxon>Eukaryota</taxon>
        <taxon>Metamonada</taxon>
        <taxon>Diplomonadida</taxon>
        <taxon>Hexamitidae</taxon>
        <taxon>Giardiinae</taxon>
        <taxon>Giardia</taxon>
    </lineage>
</organism>
<evidence type="ECO:0000313" key="1">
    <source>
        <dbReference type="EMBL" id="KWX13647.1"/>
    </source>
</evidence>
<dbReference type="VEuPathDB" id="GiardiaDB:QR46_2345"/>